<comment type="caution">
    <text evidence="2">The sequence shown here is derived from an EMBL/GenBank/DDBJ whole genome shotgun (WGS) entry which is preliminary data.</text>
</comment>
<dbReference type="InterPro" id="IPR002645">
    <property type="entry name" value="STAS_dom"/>
</dbReference>
<dbReference type="PROSITE" id="PS50801">
    <property type="entry name" value="STAS"/>
    <property type="match status" value="1"/>
</dbReference>
<dbReference type="EMBL" id="MFYX01000050">
    <property type="protein sequence ID" value="OGK05710.1"/>
    <property type="molecule type" value="Genomic_DNA"/>
</dbReference>
<evidence type="ECO:0000313" key="3">
    <source>
        <dbReference type="Proteomes" id="UP000179243"/>
    </source>
</evidence>
<dbReference type="InterPro" id="IPR036513">
    <property type="entry name" value="STAS_dom_sf"/>
</dbReference>
<organism evidence="2 3">
    <name type="scientific">Candidatus Raymondbacteria bacterium RIFOXYD12_FULL_49_13</name>
    <dbReference type="NCBI Taxonomy" id="1817890"/>
    <lineage>
        <taxon>Bacteria</taxon>
        <taxon>Raymondiibacteriota</taxon>
    </lineage>
</organism>
<reference evidence="2 3" key="1">
    <citation type="journal article" date="2016" name="Nat. Commun.">
        <title>Thousands of microbial genomes shed light on interconnected biogeochemical processes in an aquifer system.</title>
        <authorList>
            <person name="Anantharaman K."/>
            <person name="Brown C.T."/>
            <person name="Hug L.A."/>
            <person name="Sharon I."/>
            <person name="Castelle C.J."/>
            <person name="Probst A.J."/>
            <person name="Thomas B.C."/>
            <person name="Singh A."/>
            <person name="Wilkins M.J."/>
            <person name="Karaoz U."/>
            <person name="Brodie E.L."/>
            <person name="Williams K.H."/>
            <person name="Hubbard S.S."/>
            <person name="Banfield J.F."/>
        </authorList>
    </citation>
    <scope>NUCLEOTIDE SEQUENCE [LARGE SCALE GENOMIC DNA]</scope>
</reference>
<dbReference type="Proteomes" id="UP000179243">
    <property type="component" value="Unassembled WGS sequence"/>
</dbReference>
<evidence type="ECO:0000313" key="2">
    <source>
        <dbReference type="EMBL" id="OGK05710.1"/>
    </source>
</evidence>
<dbReference type="SUPFAM" id="SSF52091">
    <property type="entry name" value="SpoIIaa-like"/>
    <property type="match status" value="1"/>
</dbReference>
<sequence>MTMNYETMTVTMREIGYLSVVEFIGKLDNRNLNSVNRLCIHLMTKQVSEFVFDLSKVLDISNAVMTMFVNFGRKIREAGGRFFIMKLNPHIADKIARVKEHEDKIGYFADEEEAEDFILHDNKYL</sequence>
<evidence type="ECO:0000259" key="1">
    <source>
        <dbReference type="PROSITE" id="PS50801"/>
    </source>
</evidence>
<proteinExistence type="predicted"/>
<feature type="domain" description="STAS" evidence="1">
    <location>
        <begin position="8"/>
        <end position="97"/>
    </location>
</feature>
<dbReference type="Pfam" id="PF01740">
    <property type="entry name" value="STAS"/>
    <property type="match status" value="1"/>
</dbReference>
<protein>
    <recommendedName>
        <fullName evidence="1">STAS domain-containing protein</fullName>
    </recommendedName>
</protein>
<accession>A0A1F7FG77</accession>
<dbReference type="Gene3D" id="3.30.750.24">
    <property type="entry name" value="STAS domain"/>
    <property type="match status" value="1"/>
</dbReference>
<name>A0A1F7FG77_UNCRA</name>
<gene>
    <name evidence="2" type="ORF">A2519_03935</name>
</gene>
<dbReference type="AlphaFoldDB" id="A0A1F7FG77"/>